<accession>A0A1F8DXB8</accession>
<organism evidence="2 3">
    <name type="scientific">Candidatus Wolfebacteria bacterium RIFOXYB1_FULL_54_12</name>
    <dbReference type="NCBI Taxonomy" id="1802559"/>
    <lineage>
        <taxon>Bacteria</taxon>
        <taxon>Candidatus Wolfeibacteriota</taxon>
    </lineage>
</organism>
<feature type="domain" description="DUF7695" evidence="1">
    <location>
        <begin position="17"/>
        <end position="60"/>
    </location>
</feature>
<dbReference type="EMBL" id="MGIT01000003">
    <property type="protein sequence ID" value="OGM92719.1"/>
    <property type="molecule type" value="Genomic_DNA"/>
</dbReference>
<dbReference type="Pfam" id="PF24749">
    <property type="entry name" value="DUF7695"/>
    <property type="match status" value="1"/>
</dbReference>
<evidence type="ECO:0000313" key="3">
    <source>
        <dbReference type="Proteomes" id="UP000176422"/>
    </source>
</evidence>
<dbReference type="Proteomes" id="UP000176422">
    <property type="component" value="Unassembled WGS sequence"/>
</dbReference>
<dbReference type="InterPro" id="IPR056112">
    <property type="entry name" value="DUF7695"/>
</dbReference>
<evidence type="ECO:0000313" key="2">
    <source>
        <dbReference type="EMBL" id="OGM92719.1"/>
    </source>
</evidence>
<comment type="caution">
    <text evidence="2">The sequence shown here is derived from an EMBL/GenBank/DDBJ whole genome shotgun (WGS) entry which is preliminary data.</text>
</comment>
<proteinExistence type="predicted"/>
<gene>
    <name evidence="2" type="ORF">A2372_00800</name>
</gene>
<name>A0A1F8DXB8_9BACT</name>
<protein>
    <recommendedName>
        <fullName evidence="1">DUF7695 domain-containing protein</fullName>
    </recommendedName>
</protein>
<dbReference type="AlphaFoldDB" id="A0A1F8DXB8"/>
<sequence>MVMPKEHSTKTKKEAHYKCAHCGDEIYWNTQKKLTACKCKAIYVDGCDYYVRVGGNEGDYKLIHK</sequence>
<reference evidence="2 3" key="1">
    <citation type="journal article" date="2016" name="Nat. Commun.">
        <title>Thousands of microbial genomes shed light on interconnected biogeochemical processes in an aquifer system.</title>
        <authorList>
            <person name="Anantharaman K."/>
            <person name="Brown C.T."/>
            <person name="Hug L.A."/>
            <person name="Sharon I."/>
            <person name="Castelle C.J."/>
            <person name="Probst A.J."/>
            <person name="Thomas B.C."/>
            <person name="Singh A."/>
            <person name="Wilkins M.J."/>
            <person name="Karaoz U."/>
            <person name="Brodie E.L."/>
            <person name="Williams K.H."/>
            <person name="Hubbard S.S."/>
            <person name="Banfield J.F."/>
        </authorList>
    </citation>
    <scope>NUCLEOTIDE SEQUENCE [LARGE SCALE GENOMIC DNA]</scope>
</reference>
<evidence type="ECO:0000259" key="1">
    <source>
        <dbReference type="Pfam" id="PF24749"/>
    </source>
</evidence>
<dbReference type="STRING" id="1802559.A2372_00800"/>